<dbReference type="InterPro" id="IPR012341">
    <property type="entry name" value="6hp_glycosidase-like_sf"/>
</dbReference>
<protein>
    <submittedName>
        <fullName evidence="2">Unsaturated rhamnogalacturonyl hydrolase</fullName>
    </submittedName>
</protein>
<dbReference type="GO" id="GO:0005975">
    <property type="term" value="P:carbohydrate metabolic process"/>
    <property type="evidence" value="ECO:0007669"/>
    <property type="project" value="InterPro"/>
</dbReference>
<dbReference type="SUPFAM" id="SSF48208">
    <property type="entry name" value="Six-hairpin glycosidases"/>
    <property type="match status" value="1"/>
</dbReference>
<dbReference type="InterPro" id="IPR052043">
    <property type="entry name" value="PolySaccharide_Degr_Enz"/>
</dbReference>
<organism evidence="2 3">
    <name type="scientific">Shimia aestuarii</name>
    <dbReference type="NCBI Taxonomy" id="254406"/>
    <lineage>
        <taxon>Bacteria</taxon>
        <taxon>Pseudomonadati</taxon>
        <taxon>Pseudomonadota</taxon>
        <taxon>Alphaproteobacteria</taxon>
        <taxon>Rhodobacterales</taxon>
        <taxon>Roseobacteraceae</taxon>
    </lineage>
</organism>
<dbReference type="InterPro" id="IPR008928">
    <property type="entry name" value="6-hairpin_glycosidase_sf"/>
</dbReference>
<evidence type="ECO:0000256" key="1">
    <source>
        <dbReference type="ARBA" id="ARBA00022801"/>
    </source>
</evidence>
<dbReference type="EMBL" id="FOTQ01000011">
    <property type="protein sequence ID" value="SFM63767.1"/>
    <property type="molecule type" value="Genomic_DNA"/>
</dbReference>
<dbReference type="PANTHER" id="PTHR33886">
    <property type="entry name" value="UNSATURATED RHAMNOGALACTURONAN HYDROLASE (EUROFUNG)"/>
    <property type="match status" value="1"/>
</dbReference>
<proteinExistence type="predicted"/>
<dbReference type="OrthoDB" id="9812931at2"/>
<accession>A0A1I4SH24</accession>
<dbReference type="Proteomes" id="UP000199144">
    <property type="component" value="Unassembled WGS sequence"/>
</dbReference>
<dbReference type="STRING" id="254406.SAMN04488042_11111"/>
<dbReference type="GO" id="GO:0016787">
    <property type="term" value="F:hydrolase activity"/>
    <property type="evidence" value="ECO:0007669"/>
    <property type="project" value="UniProtKB-KW"/>
</dbReference>
<dbReference type="Gene3D" id="1.50.10.10">
    <property type="match status" value="1"/>
</dbReference>
<dbReference type="PANTHER" id="PTHR33886:SF8">
    <property type="entry name" value="UNSATURATED RHAMNOGALACTURONAN HYDROLASE (EUROFUNG)"/>
    <property type="match status" value="1"/>
</dbReference>
<keyword evidence="1 2" id="KW-0378">Hydrolase</keyword>
<dbReference type="Pfam" id="PF07470">
    <property type="entry name" value="Glyco_hydro_88"/>
    <property type="match status" value="1"/>
</dbReference>
<evidence type="ECO:0000313" key="2">
    <source>
        <dbReference type="EMBL" id="SFM63767.1"/>
    </source>
</evidence>
<dbReference type="InterPro" id="IPR010905">
    <property type="entry name" value="Glyco_hydro_88"/>
</dbReference>
<gene>
    <name evidence="2" type="ORF">SAMN04488042_11111</name>
</gene>
<sequence length="348" mass="38303">MEHSQIRELVGRVTDFALHNTEERDVWEKSIALTAILTWNDPEAVQKAERIIARSVATQNSDGNLNYSDAVDGLPGHIKTFTPIASLTSSLARPLLEYYKRTGNTAYLEAADLQMQALMNSPRTSGGGFWSRGEGPELWIDMVYMMTPFLVSYGQIKEDPSYLEEAVLQHRVAIERLVDPFTGLSRHAWCEVPNHYPQSTFWARGNGWLTAVTVDLLEMMGPHPARDFIAETGMRALREMAKYQDRSGFFRHIIDGPGSKKEASATLIYAYSVAKAVRLGLLYDNWLDSAWRAFNVVAGSVRADGMVPGVAIPPGGPGVPFASAPFGQGFFILAAYELLGLAGGEGAK</sequence>
<dbReference type="RefSeq" id="WP_093096229.1">
    <property type="nucleotide sequence ID" value="NZ_FOTQ01000011.1"/>
</dbReference>
<dbReference type="AlphaFoldDB" id="A0A1I4SH24"/>
<reference evidence="2 3" key="1">
    <citation type="submission" date="2016-10" db="EMBL/GenBank/DDBJ databases">
        <authorList>
            <person name="de Groot N.N."/>
        </authorList>
    </citation>
    <scope>NUCLEOTIDE SEQUENCE [LARGE SCALE GENOMIC DNA]</scope>
    <source>
        <strain evidence="2 3">DSM 15283</strain>
    </source>
</reference>
<keyword evidence="3" id="KW-1185">Reference proteome</keyword>
<name>A0A1I4SH24_9RHOB</name>
<evidence type="ECO:0000313" key="3">
    <source>
        <dbReference type="Proteomes" id="UP000199144"/>
    </source>
</evidence>